<keyword evidence="2" id="KW-1185">Reference proteome</keyword>
<dbReference type="AlphaFoldDB" id="A0A016WJI3"/>
<dbReference type="EMBL" id="JARK01000240">
    <property type="protein sequence ID" value="EYC39810.1"/>
    <property type="molecule type" value="Genomic_DNA"/>
</dbReference>
<accession>A0A016WJI3</accession>
<gene>
    <name evidence="1" type="primary">Acey_s0640.g998</name>
    <name evidence="1" type="ORF">Y032_0640g998</name>
</gene>
<evidence type="ECO:0000313" key="2">
    <source>
        <dbReference type="Proteomes" id="UP000024635"/>
    </source>
</evidence>
<evidence type="ECO:0000313" key="1">
    <source>
        <dbReference type="EMBL" id="EYC39810.1"/>
    </source>
</evidence>
<proteinExistence type="predicted"/>
<protein>
    <submittedName>
        <fullName evidence="1">Uncharacterized protein</fullName>
    </submittedName>
</protein>
<dbReference type="Proteomes" id="UP000024635">
    <property type="component" value="Unassembled WGS sequence"/>
</dbReference>
<comment type="caution">
    <text evidence="1">The sequence shown here is derived from an EMBL/GenBank/DDBJ whole genome shotgun (WGS) entry which is preliminary data.</text>
</comment>
<name>A0A016WJI3_9BILA</name>
<sequence length="114" mass="12276">MAYSKLQTTADKGRGHGAVFPSVSAQQANCRGAADNQSARAAVSTLVYDCSEFGCESCQFVLHLFVSEEDAVGVSKEHAQNNPQMQENVCDRGSNNEHGYGAMAFIRQAFPAKK</sequence>
<reference evidence="2" key="1">
    <citation type="journal article" date="2015" name="Nat. Genet.">
        <title>The genome and transcriptome of the zoonotic hookworm Ancylostoma ceylanicum identify infection-specific gene families.</title>
        <authorList>
            <person name="Schwarz E.M."/>
            <person name="Hu Y."/>
            <person name="Antoshechkin I."/>
            <person name="Miller M.M."/>
            <person name="Sternberg P.W."/>
            <person name="Aroian R.V."/>
        </authorList>
    </citation>
    <scope>NUCLEOTIDE SEQUENCE</scope>
    <source>
        <strain evidence="2">HY135</strain>
    </source>
</reference>
<organism evidence="1 2">
    <name type="scientific">Ancylostoma ceylanicum</name>
    <dbReference type="NCBI Taxonomy" id="53326"/>
    <lineage>
        <taxon>Eukaryota</taxon>
        <taxon>Metazoa</taxon>
        <taxon>Ecdysozoa</taxon>
        <taxon>Nematoda</taxon>
        <taxon>Chromadorea</taxon>
        <taxon>Rhabditida</taxon>
        <taxon>Rhabditina</taxon>
        <taxon>Rhabditomorpha</taxon>
        <taxon>Strongyloidea</taxon>
        <taxon>Ancylostomatidae</taxon>
        <taxon>Ancylostomatinae</taxon>
        <taxon>Ancylostoma</taxon>
    </lineage>
</organism>